<dbReference type="RefSeq" id="WP_284189261.1">
    <property type="nucleotide sequence ID" value="NZ_BSPX01000072.1"/>
</dbReference>
<reference evidence="3" key="1">
    <citation type="journal article" date="2019" name="Int. J. Syst. Evol. Microbiol.">
        <title>The Global Catalogue of Microorganisms (GCM) 10K type strain sequencing project: providing services to taxonomists for standard genome sequencing and annotation.</title>
        <authorList>
            <consortium name="The Broad Institute Genomics Platform"/>
            <consortium name="The Broad Institute Genome Sequencing Center for Infectious Disease"/>
            <person name="Wu L."/>
            <person name="Ma J."/>
        </authorList>
    </citation>
    <scope>NUCLEOTIDE SEQUENCE [LARGE SCALE GENOMIC DNA]</scope>
    <source>
        <strain evidence="3">NBRC 102407</strain>
    </source>
</reference>
<dbReference type="InterPro" id="IPR011047">
    <property type="entry name" value="Quinoprotein_ADH-like_sf"/>
</dbReference>
<accession>A0ABQ6FIE5</accession>
<proteinExistence type="predicted"/>
<gene>
    <name evidence="2" type="ORF">GCM10007933_35670</name>
</gene>
<dbReference type="Proteomes" id="UP001157167">
    <property type="component" value="Unassembled WGS sequence"/>
</dbReference>
<sequence length="117" mass="12898">MKQHPITPSEILIVGTRGHLLAFEKSTGKPVWKYQFEKAFWATGPGFVSTLVDGDKLFAGCYGEIYCFDLIKGVLLWRDNLKGKGFGVVSFAVLGASTNPMPLADVDHEQHNDELPS</sequence>
<dbReference type="InterPro" id="IPR002372">
    <property type="entry name" value="PQQ_rpt_dom"/>
</dbReference>
<organism evidence="2 3">
    <name type="scientific">Zoogloea oryzae</name>
    <dbReference type="NCBI Taxonomy" id="310767"/>
    <lineage>
        <taxon>Bacteria</taxon>
        <taxon>Pseudomonadati</taxon>
        <taxon>Pseudomonadota</taxon>
        <taxon>Betaproteobacteria</taxon>
        <taxon>Rhodocyclales</taxon>
        <taxon>Zoogloeaceae</taxon>
        <taxon>Zoogloea</taxon>
    </lineage>
</organism>
<dbReference type="InterPro" id="IPR015943">
    <property type="entry name" value="WD40/YVTN_repeat-like_dom_sf"/>
</dbReference>
<comment type="caution">
    <text evidence="2">The sequence shown here is derived from an EMBL/GenBank/DDBJ whole genome shotgun (WGS) entry which is preliminary data.</text>
</comment>
<name>A0ABQ6FIE5_9RHOO</name>
<evidence type="ECO:0000313" key="3">
    <source>
        <dbReference type="Proteomes" id="UP001157167"/>
    </source>
</evidence>
<keyword evidence="3" id="KW-1185">Reference proteome</keyword>
<dbReference type="Gene3D" id="2.130.10.10">
    <property type="entry name" value="YVTN repeat-like/Quinoprotein amine dehydrogenase"/>
    <property type="match status" value="1"/>
</dbReference>
<dbReference type="EMBL" id="BSPX01000072">
    <property type="protein sequence ID" value="GLT24095.1"/>
    <property type="molecule type" value="Genomic_DNA"/>
</dbReference>
<dbReference type="SUPFAM" id="SSF50998">
    <property type="entry name" value="Quinoprotein alcohol dehydrogenase-like"/>
    <property type="match status" value="1"/>
</dbReference>
<evidence type="ECO:0000313" key="2">
    <source>
        <dbReference type="EMBL" id="GLT24095.1"/>
    </source>
</evidence>
<feature type="domain" description="Pyrrolo-quinoline quinone repeat" evidence="1">
    <location>
        <begin position="17"/>
        <end position="88"/>
    </location>
</feature>
<protein>
    <recommendedName>
        <fullName evidence="1">Pyrrolo-quinoline quinone repeat domain-containing protein</fullName>
    </recommendedName>
</protein>
<evidence type="ECO:0000259" key="1">
    <source>
        <dbReference type="Pfam" id="PF13360"/>
    </source>
</evidence>
<dbReference type="Pfam" id="PF13360">
    <property type="entry name" value="PQQ_2"/>
    <property type="match status" value="1"/>
</dbReference>